<dbReference type="EMBL" id="EQ976791">
    <property type="protein sequence ID" value="EEF26652.1"/>
    <property type="molecule type" value="Genomic_DNA"/>
</dbReference>
<dbReference type="AlphaFoldDB" id="B9TBW1"/>
<evidence type="ECO:0000313" key="1">
    <source>
        <dbReference type="EMBL" id="EEF26652.1"/>
    </source>
</evidence>
<dbReference type="InParanoid" id="B9TBW1"/>
<evidence type="ECO:0008006" key="3">
    <source>
        <dbReference type="Google" id="ProtNLM"/>
    </source>
</evidence>
<dbReference type="Proteomes" id="UP000008311">
    <property type="component" value="Unassembled WGS sequence"/>
</dbReference>
<reference evidence="2" key="1">
    <citation type="journal article" date="2010" name="Nat. Biotechnol.">
        <title>Draft genome sequence of the oilseed species Ricinus communis.</title>
        <authorList>
            <person name="Chan A.P."/>
            <person name="Crabtree J."/>
            <person name="Zhao Q."/>
            <person name="Lorenzi H."/>
            <person name="Orvis J."/>
            <person name="Puiu D."/>
            <person name="Melake-Berhan A."/>
            <person name="Jones K.M."/>
            <person name="Redman J."/>
            <person name="Chen G."/>
            <person name="Cahoon E.B."/>
            <person name="Gedil M."/>
            <person name="Stanke M."/>
            <person name="Haas B.J."/>
            <person name="Wortman J.R."/>
            <person name="Fraser-Liggett C.M."/>
            <person name="Ravel J."/>
            <person name="Rabinowicz P.D."/>
        </authorList>
    </citation>
    <scope>NUCLEOTIDE SEQUENCE [LARGE SCALE GENOMIC DNA]</scope>
    <source>
        <strain evidence="2">cv. Hale</strain>
    </source>
</reference>
<name>B9TBW1_RICCO</name>
<proteinExistence type="predicted"/>
<dbReference type="InterPro" id="IPR029063">
    <property type="entry name" value="SAM-dependent_MTases_sf"/>
</dbReference>
<dbReference type="SUPFAM" id="SSF53335">
    <property type="entry name" value="S-adenosyl-L-methionine-dependent methyltransferases"/>
    <property type="match status" value="1"/>
</dbReference>
<sequence>HAYWESELHAARERSYGSSLQRIAETFLYCRIPIHRFVDIGSGPGYLLDAASQALPDAADMFYGVELFPPDESLRTRHPNYKVCSIGDAGERFDAGVCVEVIEHLTPSMLKGLAKQMAQVSSPGAVYLINSGQPDFVRQEDPNYLDPLGRGHVVSYSIEGARKIFEPHGFRVIPLPGRHWAFLLEFQSENTAQSPQDLLEKRLWSPLPENVAVLRDGRAGSLMYHSGRDAARVYLEYARVVERTNWALNLQAEIDKLHGLASRPMPEGEVAARESHLTRPDFSVRPAHAGLLGRARHWLRTHTA</sequence>
<evidence type="ECO:0000313" key="2">
    <source>
        <dbReference type="Proteomes" id="UP000008311"/>
    </source>
</evidence>
<dbReference type="Gene3D" id="3.40.50.150">
    <property type="entry name" value="Vaccinia Virus protein VP39"/>
    <property type="match status" value="1"/>
</dbReference>
<accession>B9TBW1</accession>
<protein>
    <recommendedName>
        <fullName evidence="3">Methyltransferase type 11 domain-containing protein</fullName>
    </recommendedName>
</protein>
<dbReference type="Pfam" id="PF13489">
    <property type="entry name" value="Methyltransf_23"/>
    <property type="match status" value="1"/>
</dbReference>
<keyword evidence="2" id="KW-1185">Reference proteome</keyword>
<gene>
    <name evidence="1" type="ORF">RCOM_0145850</name>
</gene>
<organism evidence="1 2">
    <name type="scientific">Ricinus communis</name>
    <name type="common">Castor bean</name>
    <dbReference type="NCBI Taxonomy" id="3988"/>
    <lineage>
        <taxon>Eukaryota</taxon>
        <taxon>Viridiplantae</taxon>
        <taxon>Streptophyta</taxon>
        <taxon>Embryophyta</taxon>
        <taxon>Tracheophyta</taxon>
        <taxon>Spermatophyta</taxon>
        <taxon>Magnoliopsida</taxon>
        <taxon>eudicotyledons</taxon>
        <taxon>Gunneridae</taxon>
        <taxon>Pentapetalae</taxon>
        <taxon>rosids</taxon>
        <taxon>fabids</taxon>
        <taxon>Malpighiales</taxon>
        <taxon>Euphorbiaceae</taxon>
        <taxon>Acalyphoideae</taxon>
        <taxon>Acalypheae</taxon>
        <taxon>Ricinus</taxon>
    </lineage>
</organism>
<feature type="non-terminal residue" evidence="1">
    <location>
        <position position="1"/>
    </location>
</feature>